<dbReference type="FunFam" id="2.60.40.1180:FF:000008">
    <property type="entry name" value="Alpha-galactosidase"/>
    <property type="match status" value="1"/>
</dbReference>
<dbReference type="EMBL" id="MIKG01000012">
    <property type="protein sequence ID" value="RAO70612.1"/>
    <property type="molecule type" value="Genomic_DNA"/>
</dbReference>
<dbReference type="CDD" id="cd14792">
    <property type="entry name" value="GH27"/>
    <property type="match status" value="1"/>
</dbReference>
<dbReference type="FunFam" id="3.20.20.70:FF:000197">
    <property type="entry name" value="Alpha-galactosidase"/>
    <property type="match status" value="1"/>
</dbReference>
<dbReference type="InterPro" id="IPR017853">
    <property type="entry name" value="GH"/>
</dbReference>
<comment type="subcellular location">
    <subcellularLocation>
        <location evidence="2">Secreted</location>
    </subcellularLocation>
</comment>
<dbReference type="InterPro" id="IPR041233">
    <property type="entry name" value="Melibiase_C"/>
</dbReference>
<comment type="similarity">
    <text evidence="3 16">Belongs to the glycosyl hydrolase 28 family.</text>
</comment>
<dbReference type="SUPFAM" id="SSF51126">
    <property type="entry name" value="Pectin lyase-like"/>
    <property type="match status" value="1"/>
</dbReference>
<evidence type="ECO:0000256" key="13">
    <source>
        <dbReference type="ARBA" id="ARBA00023316"/>
    </source>
</evidence>
<evidence type="ECO:0000256" key="11">
    <source>
        <dbReference type="ARBA" id="ARBA00023277"/>
    </source>
</evidence>
<evidence type="ECO:0000256" key="15">
    <source>
        <dbReference type="RuleBase" id="RU361168"/>
    </source>
</evidence>
<keyword evidence="13" id="KW-0961">Cell wall biogenesis/degradation</keyword>
<dbReference type="PRINTS" id="PR00740">
    <property type="entry name" value="GLHYDRLASE27"/>
</dbReference>
<dbReference type="Pfam" id="PF16499">
    <property type="entry name" value="Melibiase_2"/>
    <property type="match status" value="1"/>
</dbReference>
<organism evidence="19 20">
    <name type="scientific">Talaromyces amestolkiae</name>
    <dbReference type="NCBI Taxonomy" id="1196081"/>
    <lineage>
        <taxon>Eukaryota</taxon>
        <taxon>Fungi</taxon>
        <taxon>Dikarya</taxon>
        <taxon>Ascomycota</taxon>
        <taxon>Pezizomycotina</taxon>
        <taxon>Eurotiomycetes</taxon>
        <taxon>Eurotiomycetidae</taxon>
        <taxon>Eurotiales</taxon>
        <taxon>Trichocomaceae</taxon>
        <taxon>Talaromyces</taxon>
        <taxon>Talaromyces sect. Talaromyces</taxon>
    </lineage>
</organism>
<name>A0A364L483_TALAM</name>
<evidence type="ECO:0000256" key="7">
    <source>
        <dbReference type="ARBA" id="ARBA00022729"/>
    </source>
</evidence>
<evidence type="ECO:0000259" key="18">
    <source>
        <dbReference type="Pfam" id="PF17801"/>
    </source>
</evidence>
<dbReference type="GO" id="GO:0005576">
    <property type="term" value="C:extracellular region"/>
    <property type="evidence" value="ECO:0007669"/>
    <property type="project" value="UniProtKB-SubCell"/>
</dbReference>
<comment type="caution">
    <text evidence="19">The sequence shown here is derived from an EMBL/GenBank/DDBJ whole genome shotgun (WGS) entry which is preliminary data.</text>
</comment>
<dbReference type="SUPFAM" id="SSF51011">
    <property type="entry name" value="Glycosyl hydrolase domain"/>
    <property type="match status" value="1"/>
</dbReference>
<feature type="region of interest" description="Disordered" evidence="17">
    <location>
        <begin position="1175"/>
        <end position="1225"/>
    </location>
</feature>
<dbReference type="InterPro" id="IPR012334">
    <property type="entry name" value="Pectin_lyas_fold"/>
</dbReference>
<dbReference type="GO" id="GO:0071555">
    <property type="term" value="P:cell wall organization"/>
    <property type="evidence" value="ECO:0007669"/>
    <property type="project" value="UniProtKB-KW"/>
</dbReference>
<dbReference type="Pfam" id="PF00295">
    <property type="entry name" value="Glyco_hydro_28"/>
    <property type="match status" value="1"/>
</dbReference>
<evidence type="ECO:0000256" key="12">
    <source>
        <dbReference type="ARBA" id="ARBA00023295"/>
    </source>
</evidence>
<dbReference type="InterPro" id="IPR000743">
    <property type="entry name" value="Glyco_hydro_28"/>
</dbReference>
<accession>A0A364L483</accession>
<dbReference type="RefSeq" id="XP_040735128.1">
    <property type="nucleotide sequence ID" value="XM_040879231.1"/>
</dbReference>
<dbReference type="InterPro" id="IPR011050">
    <property type="entry name" value="Pectin_lyase_fold/virulence"/>
</dbReference>
<evidence type="ECO:0000256" key="14">
    <source>
        <dbReference type="ARBA" id="ARBA00023326"/>
    </source>
</evidence>
<protein>
    <recommendedName>
        <fullName evidence="5 15">Alpha-galactosidase</fullName>
        <ecNumber evidence="5 15">3.2.1.22</ecNumber>
    </recommendedName>
    <alternativeName>
        <fullName evidence="15">Melibiase</fullName>
    </alternativeName>
</protein>
<dbReference type="Pfam" id="PF17801">
    <property type="entry name" value="Melibiase_C"/>
    <property type="match status" value="1"/>
</dbReference>
<dbReference type="STRING" id="1196081.A0A364L483"/>
<feature type="compositionally biased region" description="Low complexity" evidence="17">
    <location>
        <begin position="1175"/>
        <end position="1191"/>
    </location>
</feature>
<evidence type="ECO:0000313" key="19">
    <source>
        <dbReference type="EMBL" id="RAO70612.1"/>
    </source>
</evidence>
<dbReference type="OrthoDB" id="5795902at2759"/>
<dbReference type="InterPro" id="IPR013780">
    <property type="entry name" value="Glyco_hydro_b"/>
</dbReference>
<keyword evidence="12 16" id="KW-0326">Glycosidase</keyword>
<dbReference type="Gene3D" id="2.60.40.1180">
    <property type="entry name" value="Golgi alpha-mannosidase II"/>
    <property type="match status" value="1"/>
</dbReference>
<evidence type="ECO:0000256" key="17">
    <source>
        <dbReference type="SAM" id="MobiDB-lite"/>
    </source>
</evidence>
<dbReference type="GeneID" id="63795840"/>
<keyword evidence="10" id="KW-0325">Glycoprotein</keyword>
<keyword evidence="20" id="KW-1185">Reference proteome</keyword>
<dbReference type="GO" id="GO:0004557">
    <property type="term" value="F:alpha-galactosidase activity"/>
    <property type="evidence" value="ECO:0007669"/>
    <property type="project" value="UniProtKB-EC"/>
</dbReference>
<keyword evidence="8 16" id="KW-0378">Hydrolase</keyword>
<dbReference type="GO" id="GO:0004650">
    <property type="term" value="F:polygalacturonase activity"/>
    <property type="evidence" value="ECO:0007669"/>
    <property type="project" value="InterPro"/>
</dbReference>
<feature type="compositionally biased region" description="Basic and acidic residues" evidence="17">
    <location>
        <begin position="1203"/>
        <end position="1214"/>
    </location>
</feature>
<dbReference type="Gene3D" id="3.20.20.70">
    <property type="entry name" value="Aldolase class I"/>
    <property type="match status" value="1"/>
</dbReference>
<evidence type="ECO:0000256" key="9">
    <source>
        <dbReference type="ARBA" id="ARBA00023157"/>
    </source>
</evidence>
<dbReference type="PANTHER" id="PTHR11452:SF75">
    <property type="entry name" value="ALPHA-GALACTOSIDASE MEL1"/>
    <property type="match status" value="1"/>
</dbReference>
<evidence type="ECO:0000256" key="5">
    <source>
        <dbReference type="ARBA" id="ARBA00012755"/>
    </source>
</evidence>
<evidence type="ECO:0000256" key="2">
    <source>
        <dbReference type="ARBA" id="ARBA00004613"/>
    </source>
</evidence>
<dbReference type="InterPro" id="IPR013785">
    <property type="entry name" value="Aldolase_TIM"/>
</dbReference>
<keyword evidence="6" id="KW-0964">Secreted</keyword>
<dbReference type="InterPro" id="IPR002241">
    <property type="entry name" value="Glyco_hydro_27"/>
</dbReference>
<comment type="catalytic activity">
    <reaction evidence="1 15">
        <text>Hydrolysis of terminal, non-reducing alpha-D-galactose residues in alpha-D-galactosides, including galactose oligosaccharides, galactomannans and galactolipids.</text>
        <dbReference type="EC" id="3.2.1.22"/>
    </reaction>
</comment>
<dbReference type="Gene3D" id="2.160.20.10">
    <property type="entry name" value="Single-stranded right-handed beta-helix, Pectin lyase-like"/>
    <property type="match status" value="1"/>
</dbReference>
<proteinExistence type="inferred from homology"/>
<keyword evidence="14" id="KW-0624">Polysaccharide degradation</keyword>
<keyword evidence="7" id="KW-0732">Signal</keyword>
<reference evidence="19 20" key="1">
    <citation type="journal article" date="2017" name="Biotechnol. Biofuels">
        <title>Differential beta-glucosidase expression as a function of carbon source availability in Talaromyces amestolkiae: a genomic and proteomic approach.</title>
        <authorList>
            <person name="de Eugenio L.I."/>
            <person name="Mendez-Liter J.A."/>
            <person name="Nieto-Dominguez M."/>
            <person name="Alonso L."/>
            <person name="Gil-Munoz J."/>
            <person name="Barriuso J."/>
            <person name="Prieto A."/>
            <person name="Martinez M.J."/>
        </authorList>
    </citation>
    <scope>NUCLEOTIDE SEQUENCE [LARGE SCALE GENOMIC DNA]</scope>
    <source>
        <strain evidence="19 20">CIB</strain>
    </source>
</reference>
<evidence type="ECO:0000256" key="10">
    <source>
        <dbReference type="ARBA" id="ARBA00023180"/>
    </source>
</evidence>
<gene>
    <name evidence="19" type="ORF">BHQ10_006624</name>
</gene>
<keyword evidence="11" id="KW-0119">Carbohydrate metabolism</keyword>
<evidence type="ECO:0000256" key="1">
    <source>
        <dbReference type="ARBA" id="ARBA00001255"/>
    </source>
</evidence>
<dbReference type="SUPFAM" id="SSF51445">
    <property type="entry name" value="(Trans)glycosidases"/>
    <property type="match status" value="1"/>
</dbReference>
<sequence length="1225" mass="128530">MADRSKVRIVFKTMALNIFAFASMIGAGLANSHSIHARIQNGLAQTPQMGWNTYNHYGCSPHEAIVHSNAQALVDLGLASLGYRYVTTDCGWTVADRLANGSLTWDATLFPSGFPALGQYLHDLGLLFGVYQDAGILLCGSPPNQTGSLYHELQDAQTFASWEVDSLKYDNCYSDAATNYPNVNYAPSTSPEARYSNMSNALSQQDRKILFQICDWGVDFPAAWAPSLGNSWRIGNDISSSWSSIYRLVNQIAPQTNFAGPGQWPDLDMLEVGNNVYTTAEEQTHFSLWAILKSPLVIGAALKDTTTSINAISLAILKQEDVISYNQDTLGVSANLSRRYTEDQYDVWSGPLSGQRTVAALVNWADEARNLTIDLPDIGIQYAGTIKDIWGNITVQGVKTSYTTEVEAHGTMLLELQNTTPSGQYSASIFGTSSGNSTTFEAIYGLTDSSNYTLSITFSSTSSASETITVKSSVSTQTSTVTVASNRASVSLPITLAAGTTNSLTIQHQLSISSITITPPEGTYYPNTGFTTTGYATSTTCGTGYCLPVGTKIGYIGPGGTAVTTISAASAGTKFVEIDYINNEVAFSSGSNARNITVTVNGGTPTRLEVPLSGQHSELFGPGLGWWDTATLAEKAAIKTCNVLDYGAVADLSTDLGAPLLAAFNDCIHGGLVYVPEGNYAMSTWATLDKGTGWALQLDGIIYRNGTGGGNMIIIEHASDFEMFSSNSAGAIQGLGYQFHADGTSTTTRLLRLQKVTSFSVHDIILVDAPAFHLVLDTVEDGEVYNVAIRGGDEGGLDGIDVAGSNIWVHDVEVTNKDECVTVKSPSSNILVESVYCNWSGGCSMGSLGADTNISDITYRNIYTWSSNQMYMIKSNGGSGTVENVLLENFIGHGNAYSLDIDTSWAEMSTASGDGVGYSNITITNWKGTESSGLQRGPIKVLCPAGNPCYDFTLKDFAMWTESGSSQTYTCSNAYGEGFCLASGDDHVAYTATTTTVVAAPSGYSAATMAADLTTAFGISSSIPIPTIPTSFFPGVTPYSALAKASTAAAASSVTAAGNVLAVSSSVVTPTVTATAAVTSVAASSTSSATSTTTAAVSPVAVSVTSSTAPVIVAAVSSVAPSITSSTAASTSTLISSSYQESSSASATVGVISSITIPFASSSVASHTSFSSSLVSSTQSVPSEASSTGVPEPEEEEGCPSGSEHESHAHDHGHGHLHRRRVARH</sequence>
<dbReference type="AlphaFoldDB" id="A0A364L483"/>
<dbReference type="GO" id="GO:0000272">
    <property type="term" value="P:polysaccharide catabolic process"/>
    <property type="evidence" value="ECO:0007669"/>
    <property type="project" value="UniProtKB-KW"/>
</dbReference>
<keyword evidence="9 15" id="KW-1015">Disulfide bond</keyword>
<dbReference type="EC" id="3.2.1.22" evidence="5 15"/>
<evidence type="ECO:0000256" key="8">
    <source>
        <dbReference type="ARBA" id="ARBA00022801"/>
    </source>
</evidence>
<feature type="domain" description="Alpha galactosidase C-terminal" evidence="18">
    <location>
        <begin position="343"/>
        <end position="416"/>
    </location>
</feature>
<feature type="compositionally biased region" description="Basic residues" evidence="17">
    <location>
        <begin position="1215"/>
        <end position="1225"/>
    </location>
</feature>
<dbReference type="PANTHER" id="PTHR11452">
    <property type="entry name" value="ALPHA-GALACTOSIDASE/ALPHA-N-ACETYLGALACTOSAMINIDASE"/>
    <property type="match status" value="1"/>
</dbReference>
<dbReference type="Proteomes" id="UP000249363">
    <property type="component" value="Unassembled WGS sequence"/>
</dbReference>
<evidence type="ECO:0000256" key="16">
    <source>
        <dbReference type="RuleBase" id="RU361169"/>
    </source>
</evidence>
<evidence type="ECO:0000256" key="4">
    <source>
        <dbReference type="ARBA" id="ARBA00009743"/>
    </source>
</evidence>
<evidence type="ECO:0000313" key="20">
    <source>
        <dbReference type="Proteomes" id="UP000249363"/>
    </source>
</evidence>
<evidence type="ECO:0000256" key="3">
    <source>
        <dbReference type="ARBA" id="ARBA00008834"/>
    </source>
</evidence>
<comment type="similarity">
    <text evidence="4 15">Belongs to the glycosyl hydrolase 27 family.</text>
</comment>
<evidence type="ECO:0000256" key="6">
    <source>
        <dbReference type="ARBA" id="ARBA00022525"/>
    </source>
</evidence>